<dbReference type="GO" id="GO:0006383">
    <property type="term" value="P:transcription by RNA polymerase III"/>
    <property type="evidence" value="ECO:0007669"/>
    <property type="project" value="TreeGrafter"/>
</dbReference>
<accession>A0A1D2MUS0</accession>
<dbReference type="STRING" id="48709.A0A1D2MUS0"/>
<evidence type="ECO:0000256" key="1">
    <source>
        <dbReference type="ARBA" id="ARBA00004123"/>
    </source>
</evidence>
<evidence type="ECO:0000256" key="3">
    <source>
        <dbReference type="ARBA" id="ARBA00023163"/>
    </source>
</evidence>
<reference evidence="9 10" key="1">
    <citation type="journal article" date="2016" name="Genome Biol. Evol.">
        <title>Gene Family Evolution Reflects Adaptation to Soil Environmental Stressors in the Genome of the Collembolan Orchesella cincta.</title>
        <authorList>
            <person name="Faddeeva-Vakhrusheva A."/>
            <person name="Derks M.F."/>
            <person name="Anvar S.Y."/>
            <person name="Agamennone V."/>
            <person name="Suring W."/>
            <person name="Smit S."/>
            <person name="van Straalen N.M."/>
            <person name="Roelofs D."/>
        </authorList>
    </citation>
    <scope>NUCLEOTIDE SEQUENCE [LARGE SCALE GENOMIC DNA]</scope>
    <source>
        <tissue evidence="9">Mixed pool</tissue>
    </source>
</reference>
<name>A0A1D2MUS0_ORCCI</name>
<feature type="region of interest" description="Disordered" evidence="7">
    <location>
        <begin position="1"/>
        <end position="20"/>
    </location>
</feature>
<dbReference type="EMBL" id="LJIJ01000513">
    <property type="protein sequence ID" value="ODM96672.1"/>
    <property type="molecule type" value="Genomic_DNA"/>
</dbReference>
<protein>
    <recommendedName>
        <fullName evidence="6">DNA-directed RNA polymerase I subunit D</fullName>
    </recommendedName>
</protein>
<dbReference type="GO" id="GO:0046983">
    <property type="term" value="F:protein dimerization activity"/>
    <property type="evidence" value="ECO:0007669"/>
    <property type="project" value="InterPro"/>
</dbReference>
<comment type="similarity">
    <text evidence="5">Belongs to the archaeal Rpo11/eukaryotic RPB11/RPC19 RNA polymerase subunit family.</text>
</comment>
<dbReference type="OrthoDB" id="510325at2759"/>
<dbReference type="Proteomes" id="UP000094527">
    <property type="component" value="Unassembled WGS sequence"/>
</dbReference>
<keyword evidence="10" id="KW-1185">Reference proteome</keyword>
<dbReference type="InterPro" id="IPR036603">
    <property type="entry name" value="RBP11-like"/>
</dbReference>
<organism evidence="9 10">
    <name type="scientific">Orchesella cincta</name>
    <name type="common">Springtail</name>
    <name type="synonym">Podura cincta</name>
    <dbReference type="NCBI Taxonomy" id="48709"/>
    <lineage>
        <taxon>Eukaryota</taxon>
        <taxon>Metazoa</taxon>
        <taxon>Ecdysozoa</taxon>
        <taxon>Arthropoda</taxon>
        <taxon>Hexapoda</taxon>
        <taxon>Collembola</taxon>
        <taxon>Entomobryomorpha</taxon>
        <taxon>Entomobryoidea</taxon>
        <taxon>Orchesellidae</taxon>
        <taxon>Orchesellinae</taxon>
        <taxon>Orchesella</taxon>
    </lineage>
</organism>
<dbReference type="AlphaFoldDB" id="A0A1D2MUS0"/>
<dbReference type="InterPro" id="IPR008193">
    <property type="entry name" value="RNA_pol_Rpb11_13-16kDa_CS"/>
</dbReference>
<dbReference type="GO" id="GO:0005666">
    <property type="term" value="C:RNA polymerase III complex"/>
    <property type="evidence" value="ECO:0007669"/>
    <property type="project" value="TreeGrafter"/>
</dbReference>
<keyword evidence="2 9" id="KW-0240">DNA-directed RNA polymerase</keyword>
<evidence type="ECO:0000313" key="9">
    <source>
        <dbReference type="EMBL" id="ODM96672.1"/>
    </source>
</evidence>
<dbReference type="PANTHER" id="PTHR13946">
    <property type="entry name" value="DNA-DIRECTED RNA POLYMERASE I,II,III"/>
    <property type="match status" value="1"/>
</dbReference>
<dbReference type="Pfam" id="PF13656">
    <property type="entry name" value="RNA_pol_L_2"/>
    <property type="match status" value="1"/>
</dbReference>
<dbReference type="GO" id="GO:0006362">
    <property type="term" value="P:transcription elongation by RNA polymerase I"/>
    <property type="evidence" value="ECO:0007669"/>
    <property type="project" value="TreeGrafter"/>
</dbReference>
<dbReference type="GO" id="GO:0003677">
    <property type="term" value="F:DNA binding"/>
    <property type="evidence" value="ECO:0007669"/>
    <property type="project" value="InterPro"/>
</dbReference>
<evidence type="ECO:0000256" key="2">
    <source>
        <dbReference type="ARBA" id="ARBA00022478"/>
    </source>
</evidence>
<evidence type="ECO:0000256" key="5">
    <source>
        <dbReference type="ARBA" id="ARBA00025751"/>
    </source>
</evidence>
<evidence type="ECO:0000256" key="6">
    <source>
        <dbReference type="ARBA" id="ARBA00031757"/>
    </source>
</evidence>
<feature type="domain" description="DNA-directed RNA polymerase RBP11-like dimerisation" evidence="8">
    <location>
        <begin position="65"/>
        <end position="137"/>
    </location>
</feature>
<dbReference type="CDD" id="cd07029">
    <property type="entry name" value="RNAP_I_III_AC19"/>
    <property type="match status" value="1"/>
</dbReference>
<evidence type="ECO:0000313" key="10">
    <source>
        <dbReference type="Proteomes" id="UP000094527"/>
    </source>
</evidence>
<keyword evidence="3" id="KW-0804">Transcription</keyword>
<evidence type="ECO:0000259" key="8">
    <source>
        <dbReference type="Pfam" id="PF13656"/>
    </source>
</evidence>
<dbReference type="InterPro" id="IPR022905">
    <property type="entry name" value="Rpo11-like"/>
</dbReference>
<gene>
    <name evidence="9" type="ORF">Ocin01_10007</name>
</gene>
<dbReference type="PANTHER" id="PTHR13946:SF28">
    <property type="entry name" value="DNA-DIRECTED RNA POLYMERASES I AND III SUBUNIT RPAC2"/>
    <property type="match status" value="1"/>
</dbReference>
<dbReference type="InterPro" id="IPR009025">
    <property type="entry name" value="RBP11-like_dimer"/>
</dbReference>
<proteinExistence type="inferred from homology"/>
<dbReference type="GO" id="GO:0005736">
    <property type="term" value="C:RNA polymerase I complex"/>
    <property type="evidence" value="ECO:0007669"/>
    <property type="project" value="TreeGrafter"/>
</dbReference>
<sequence length="159" mass="17392">MSAEEVVGYTPMSPEDSPTKSLVILPEELEPGDELPEVTPEDNILTSVSPPEDGLLPGEVETVKTFILKDEGHTMGNLLRDQIMKYPLVNFCGYSMPHPGEGVIHLRIQTVRGSGAEPAMMLKKGLEDIISMCDSVEAIFNEELEKEAEHGQPEPPPLP</sequence>
<dbReference type="SUPFAM" id="SSF55257">
    <property type="entry name" value="RBP11-like subunits of RNA polymerase"/>
    <property type="match status" value="1"/>
</dbReference>
<evidence type="ECO:0000256" key="4">
    <source>
        <dbReference type="ARBA" id="ARBA00023242"/>
    </source>
</evidence>
<evidence type="ECO:0000256" key="7">
    <source>
        <dbReference type="SAM" id="MobiDB-lite"/>
    </source>
</evidence>
<dbReference type="InterPro" id="IPR033898">
    <property type="entry name" value="RNAP_AC19"/>
</dbReference>
<dbReference type="GO" id="GO:0003899">
    <property type="term" value="F:DNA-directed RNA polymerase activity"/>
    <property type="evidence" value="ECO:0007669"/>
    <property type="project" value="InterPro"/>
</dbReference>
<comment type="caution">
    <text evidence="9">The sequence shown here is derived from an EMBL/GenBank/DDBJ whole genome shotgun (WGS) entry which is preliminary data.</text>
</comment>
<keyword evidence="4" id="KW-0539">Nucleus</keyword>
<dbReference type="HAMAP" id="MF_00261">
    <property type="entry name" value="RNApol_arch_Rpo11"/>
    <property type="match status" value="1"/>
</dbReference>
<dbReference type="PROSITE" id="PS01154">
    <property type="entry name" value="RNA_POL_L_13KD"/>
    <property type="match status" value="1"/>
</dbReference>
<comment type="subcellular location">
    <subcellularLocation>
        <location evidence="1">Nucleus</location>
    </subcellularLocation>
</comment>
<dbReference type="Gene3D" id="3.30.1360.10">
    <property type="entry name" value="RNA polymerase, RBP11-like subunit"/>
    <property type="match status" value="1"/>
</dbReference>